<evidence type="ECO:0000313" key="3">
    <source>
        <dbReference type="EMBL" id="BAY71326.1"/>
    </source>
</evidence>
<feature type="transmembrane region" description="Helical" evidence="1">
    <location>
        <begin position="21"/>
        <end position="42"/>
    </location>
</feature>
<dbReference type="InterPro" id="IPR036890">
    <property type="entry name" value="HATPase_C_sf"/>
</dbReference>
<dbReference type="SUPFAM" id="SSF55874">
    <property type="entry name" value="ATPase domain of HSP90 chaperone/DNA topoisomerase II/histidine kinase"/>
    <property type="match status" value="1"/>
</dbReference>
<dbReference type="Gene3D" id="3.30.565.10">
    <property type="entry name" value="Histidine kinase-like ATPase, C-terminal domain"/>
    <property type="match status" value="1"/>
</dbReference>
<dbReference type="EMBL" id="AP018216">
    <property type="protein sequence ID" value="BAY71326.1"/>
    <property type="molecule type" value="Genomic_DNA"/>
</dbReference>
<dbReference type="InterPro" id="IPR007890">
    <property type="entry name" value="CHASE2"/>
</dbReference>
<proteinExistence type="predicted"/>
<sequence length="633" mass="71846">MFRLNTRKIKQEIIILRQVAIPGMTVLFIIIIARLSGLLQGLELILFDTFLRLRPAEVSDPEIVIVGINENDIRSLGTYPIPDLEIASLIQKIQNYKPAVIGLDIVKNVPTEPGHQELTQVFQQYQNLIGIEKVLPPDEFSPPPNLPPTQIGFSDVIADRDGNYRRYLLLTASLQNPQNPQDDKYSLALRLAQAYLATKNIIIDTGKYNSYIRFANTELPIFSANTGGYVGENDTGLKMLVNFRSGKQPFRFISLNDIKNNKFNSNWLKQKIIIIGVTAASSNDLFNTSATASSKIYEQIYGVEFHAHVASQIINAVLNGRPLLQVWSDGWEYLWIMNWGVIAIAIARVTKTFRRNLLAITLIIFGLISISYLLILLGWWIPLVPTLLILGINGLGISVFAFHEYRQGQIKIQLSQHTIEHTFTLIHNGPLQTLANILRQVGTDNLQNDQLILQLEKLNSEIRSIGEYLRIEALTPNESLRLGSRVKIDLKRPIHELFYEVYTSTIARDDLEYFYNINVKVRTFEPIDEKYLNIEKKQELCLFLEEALCNVGKHAKGVKRIEAIGKTERSLYTLMIKDNGCGFTSLSENKGMKQLRNIAKKLGGNFRCESLDPKGTICEVTWKLTNNKKNYLN</sequence>
<feature type="domain" description="CHASE2" evidence="2">
    <location>
        <begin position="39"/>
        <end position="346"/>
    </location>
</feature>
<evidence type="ECO:0000313" key="4">
    <source>
        <dbReference type="Proteomes" id="UP000217507"/>
    </source>
</evidence>
<dbReference type="Proteomes" id="UP000217507">
    <property type="component" value="Chromosome"/>
</dbReference>
<dbReference type="AlphaFoldDB" id="A0A1Z4KQQ4"/>
<feature type="transmembrane region" description="Helical" evidence="1">
    <location>
        <begin position="333"/>
        <end position="350"/>
    </location>
</feature>
<keyword evidence="1" id="KW-0812">Transmembrane</keyword>
<dbReference type="SMART" id="SM01080">
    <property type="entry name" value="CHASE2"/>
    <property type="match status" value="1"/>
</dbReference>
<organism evidence="3 4">
    <name type="scientific">Trichormus variabilis NIES-23</name>
    <dbReference type="NCBI Taxonomy" id="1973479"/>
    <lineage>
        <taxon>Bacteria</taxon>
        <taxon>Bacillati</taxon>
        <taxon>Cyanobacteriota</taxon>
        <taxon>Cyanophyceae</taxon>
        <taxon>Nostocales</taxon>
        <taxon>Nostocaceae</taxon>
        <taxon>Trichormus</taxon>
    </lineage>
</organism>
<keyword evidence="1" id="KW-0472">Membrane</keyword>
<gene>
    <name evidence="3" type="ORF">NIES23_41430</name>
</gene>
<name>A0A1Z4KQQ4_ANAVA</name>
<keyword evidence="1" id="KW-1133">Transmembrane helix</keyword>
<accession>A0A1Z4KQQ4</accession>
<feature type="transmembrane region" description="Helical" evidence="1">
    <location>
        <begin position="357"/>
        <end position="381"/>
    </location>
</feature>
<dbReference type="Pfam" id="PF05226">
    <property type="entry name" value="CHASE2"/>
    <property type="match status" value="1"/>
</dbReference>
<protein>
    <submittedName>
        <fullName evidence="3">Putative sensor with CHASE2 domain protein</fullName>
    </submittedName>
</protein>
<evidence type="ECO:0000259" key="2">
    <source>
        <dbReference type="SMART" id="SM01080"/>
    </source>
</evidence>
<evidence type="ECO:0000256" key="1">
    <source>
        <dbReference type="SAM" id="Phobius"/>
    </source>
</evidence>
<reference evidence="3 4" key="1">
    <citation type="submission" date="2017-06" db="EMBL/GenBank/DDBJ databases">
        <title>Genome sequencing of cyanobaciteial culture collection at National Institute for Environmental Studies (NIES).</title>
        <authorList>
            <person name="Hirose Y."/>
            <person name="Shimura Y."/>
            <person name="Fujisawa T."/>
            <person name="Nakamura Y."/>
            <person name="Kawachi M."/>
        </authorList>
    </citation>
    <scope>NUCLEOTIDE SEQUENCE [LARGE SCALE GENOMIC DNA]</scope>
    <source>
        <strain evidence="3 4">NIES-23</strain>
    </source>
</reference>
<feature type="transmembrane region" description="Helical" evidence="1">
    <location>
        <begin position="387"/>
        <end position="405"/>
    </location>
</feature>